<keyword evidence="4" id="KW-1185">Reference proteome</keyword>
<evidence type="ECO:0000313" key="3">
    <source>
        <dbReference type="EMBL" id="OTG37534.1"/>
    </source>
</evidence>
<protein>
    <submittedName>
        <fullName evidence="3">Uncharacterized protein</fullName>
    </submittedName>
</protein>
<accession>A0A251VPZ4</accession>
<dbReference type="Proteomes" id="UP000215914">
    <property type="component" value="Chromosome 1"/>
</dbReference>
<evidence type="ECO:0000313" key="4">
    <source>
        <dbReference type="Proteomes" id="UP000215914"/>
    </source>
</evidence>
<gene>
    <name evidence="3" type="ORF">HannXRQ_Chr01g0019831</name>
    <name evidence="2" type="ORF">HanXRQr2_Chr01g0027631</name>
</gene>
<dbReference type="InParanoid" id="A0A251VPZ4"/>
<reference evidence="3" key="2">
    <citation type="submission" date="2017-02" db="EMBL/GenBank/DDBJ databases">
        <title>Sunflower complete genome.</title>
        <authorList>
            <person name="Langlade N."/>
            <person name="Munos S."/>
        </authorList>
    </citation>
    <scope>NUCLEOTIDE SEQUENCE [LARGE SCALE GENOMIC DNA]</scope>
    <source>
        <tissue evidence="3">Leaves</tissue>
    </source>
</reference>
<evidence type="ECO:0000313" key="2">
    <source>
        <dbReference type="EMBL" id="KAF5822531.1"/>
    </source>
</evidence>
<dbReference type="Gramene" id="mRNA:HanXRQr2_Chr01g0027631">
    <property type="protein sequence ID" value="mRNA:HanXRQr2_Chr01g0027631"/>
    <property type="gene ID" value="HanXRQr2_Chr01g0027631"/>
</dbReference>
<proteinExistence type="predicted"/>
<reference evidence="2" key="3">
    <citation type="submission" date="2020-06" db="EMBL/GenBank/DDBJ databases">
        <title>Helianthus annuus Genome sequencing and assembly Release 2.</title>
        <authorList>
            <person name="Gouzy J."/>
            <person name="Langlade N."/>
            <person name="Munos S."/>
        </authorList>
    </citation>
    <scope>NUCLEOTIDE SEQUENCE</scope>
    <source>
        <tissue evidence="2">Leaves</tissue>
    </source>
</reference>
<dbReference type="EMBL" id="CM007890">
    <property type="protein sequence ID" value="OTG37534.1"/>
    <property type="molecule type" value="Genomic_DNA"/>
</dbReference>
<name>A0A251VPZ4_HELAN</name>
<feature type="region of interest" description="Disordered" evidence="1">
    <location>
        <begin position="1"/>
        <end position="56"/>
    </location>
</feature>
<dbReference type="EMBL" id="MNCJ02000316">
    <property type="protein sequence ID" value="KAF5822531.1"/>
    <property type="molecule type" value="Genomic_DNA"/>
</dbReference>
<feature type="compositionally biased region" description="Basic and acidic residues" evidence="1">
    <location>
        <begin position="9"/>
        <end position="23"/>
    </location>
</feature>
<reference evidence="2 4" key="1">
    <citation type="journal article" date="2017" name="Nature">
        <title>The sunflower genome provides insights into oil metabolism, flowering and Asterid evolution.</title>
        <authorList>
            <person name="Badouin H."/>
            <person name="Gouzy J."/>
            <person name="Grassa C.J."/>
            <person name="Murat F."/>
            <person name="Staton S.E."/>
            <person name="Cottret L."/>
            <person name="Lelandais-Briere C."/>
            <person name="Owens G.L."/>
            <person name="Carrere S."/>
            <person name="Mayjonade B."/>
            <person name="Legrand L."/>
            <person name="Gill N."/>
            <person name="Kane N.C."/>
            <person name="Bowers J.E."/>
            <person name="Hubner S."/>
            <person name="Bellec A."/>
            <person name="Berard A."/>
            <person name="Berges H."/>
            <person name="Blanchet N."/>
            <person name="Boniface M.C."/>
            <person name="Brunel D."/>
            <person name="Catrice O."/>
            <person name="Chaidir N."/>
            <person name="Claudel C."/>
            <person name="Donnadieu C."/>
            <person name="Faraut T."/>
            <person name="Fievet G."/>
            <person name="Helmstetter N."/>
            <person name="King M."/>
            <person name="Knapp S.J."/>
            <person name="Lai Z."/>
            <person name="Le Paslier M.C."/>
            <person name="Lippi Y."/>
            <person name="Lorenzon L."/>
            <person name="Mandel J.R."/>
            <person name="Marage G."/>
            <person name="Marchand G."/>
            <person name="Marquand E."/>
            <person name="Bret-Mestries E."/>
            <person name="Morien E."/>
            <person name="Nambeesan S."/>
            <person name="Nguyen T."/>
            <person name="Pegot-Espagnet P."/>
            <person name="Pouilly N."/>
            <person name="Raftis F."/>
            <person name="Sallet E."/>
            <person name="Schiex T."/>
            <person name="Thomas J."/>
            <person name="Vandecasteele C."/>
            <person name="Vares D."/>
            <person name="Vear F."/>
            <person name="Vautrin S."/>
            <person name="Crespi M."/>
            <person name="Mangin B."/>
            <person name="Burke J.M."/>
            <person name="Salse J."/>
            <person name="Munos S."/>
            <person name="Vincourt P."/>
            <person name="Rieseberg L.H."/>
            <person name="Langlade N.B."/>
        </authorList>
    </citation>
    <scope>NUCLEOTIDE SEQUENCE [LARGE SCALE GENOMIC DNA]</scope>
    <source>
        <strain evidence="4">cv. SF193</strain>
        <tissue evidence="2">Leaves</tissue>
    </source>
</reference>
<dbReference type="AlphaFoldDB" id="A0A251VPZ4"/>
<sequence length="56" mass="6220">MLRSNAMFRSRERVVGREKERTVGHGGGRRRPWRRVAVNSGNNNDAGVAGRTAEIA</sequence>
<organism evidence="3 4">
    <name type="scientific">Helianthus annuus</name>
    <name type="common">Common sunflower</name>
    <dbReference type="NCBI Taxonomy" id="4232"/>
    <lineage>
        <taxon>Eukaryota</taxon>
        <taxon>Viridiplantae</taxon>
        <taxon>Streptophyta</taxon>
        <taxon>Embryophyta</taxon>
        <taxon>Tracheophyta</taxon>
        <taxon>Spermatophyta</taxon>
        <taxon>Magnoliopsida</taxon>
        <taxon>eudicotyledons</taxon>
        <taxon>Gunneridae</taxon>
        <taxon>Pentapetalae</taxon>
        <taxon>asterids</taxon>
        <taxon>campanulids</taxon>
        <taxon>Asterales</taxon>
        <taxon>Asteraceae</taxon>
        <taxon>Asteroideae</taxon>
        <taxon>Heliantheae alliance</taxon>
        <taxon>Heliantheae</taxon>
        <taxon>Helianthus</taxon>
    </lineage>
</organism>
<evidence type="ECO:0000256" key="1">
    <source>
        <dbReference type="SAM" id="MobiDB-lite"/>
    </source>
</evidence>